<keyword evidence="4 14" id="KW-0723">Serine/threonine-protein kinase</keyword>
<feature type="binding site" evidence="14">
    <location>
        <position position="204"/>
    </location>
    <ligand>
        <name>Mg(2+)</name>
        <dbReference type="ChEBI" id="CHEBI:18420"/>
    </ligand>
</feature>
<evidence type="ECO:0000256" key="10">
    <source>
        <dbReference type="ARBA" id="ARBA00022842"/>
    </source>
</evidence>
<evidence type="ECO:0000259" key="15">
    <source>
        <dbReference type="Pfam" id="PF02603"/>
    </source>
</evidence>
<dbReference type="InterPro" id="IPR003755">
    <property type="entry name" value="HPr(Ser)_kin/Pase"/>
</dbReference>
<evidence type="ECO:0000256" key="2">
    <source>
        <dbReference type="ARBA" id="ARBA00001946"/>
    </source>
</evidence>
<comment type="similarity">
    <text evidence="3 14">Belongs to the HPrK/P family.</text>
</comment>
<reference evidence="17" key="1">
    <citation type="journal article" date="2021" name="PeerJ">
        <title>Extensive microbial diversity within the chicken gut microbiome revealed by metagenomics and culture.</title>
        <authorList>
            <person name="Gilroy R."/>
            <person name="Ravi A."/>
            <person name="Getino M."/>
            <person name="Pursley I."/>
            <person name="Horton D.L."/>
            <person name="Alikhan N.F."/>
            <person name="Baker D."/>
            <person name="Gharbi K."/>
            <person name="Hall N."/>
            <person name="Watson M."/>
            <person name="Adriaenssens E.M."/>
            <person name="Foster-Nyarko E."/>
            <person name="Jarju S."/>
            <person name="Secka A."/>
            <person name="Antonio M."/>
            <person name="Oren A."/>
            <person name="Chaudhuri R.R."/>
            <person name="La Ragione R."/>
            <person name="Hildebrand F."/>
            <person name="Pallen M.J."/>
        </authorList>
    </citation>
    <scope>NUCLEOTIDE SEQUENCE</scope>
    <source>
        <strain evidence="17">ChiSxjej1B13-11762</strain>
    </source>
</reference>
<evidence type="ECO:0000256" key="11">
    <source>
        <dbReference type="ARBA" id="ARBA00023268"/>
    </source>
</evidence>
<evidence type="ECO:0000256" key="4">
    <source>
        <dbReference type="ARBA" id="ARBA00022527"/>
    </source>
</evidence>
<dbReference type="NCBIfam" id="TIGR00679">
    <property type="entry name" value="hpr-ser"/>
    <property type="match status" value="1"/>
</dbReference>
<dbReference type="SUPFAM" id="SSF53795">
    <property type="entry name" value="PEP carboxykinase-like"/>
    <property type="match status" value="1"/>
</dbReference>
<dbReference type="Pfam" id="PF02603">
    <property type="entry name" value="Hpr_kinase_N"/>
    <property type="match status" value="1"/>
</dbReference>
<comment type="catalytic activity">
    <reaction evidence="1 14">
        <text>[HPr protein]-L-serine + ATP = [HPr protein]-O-phospho-L-serine + ADP + H(+)</text>
        <dbReference type="Rhea" id="RHEA:46600"/>
        <dbReference type="Rhea" id="RHEA-COMP:11602"/>
        <dbReference type="Rhea" id="RHEA-COMP:11603"/>
        <dbReference type="ChEBI" id="CHEBI:15378"/>
        <dbReference type="ChEBI" id="CHEBI:29999"/>
        <dbReference type="ChEBI" id="CHEBI:30616"/>
        <dbReference type="ChEBI" id="CHEBI:83421"/>
        <dbReference type="ChEBI" id="CHEBI:456216"/>
    </reaction>
</comment>
<dbReference type="GO" id="GO:0004712">
    <property type="term" value="F:protein serine/threonine/tyrosine kinase activity"/>
    <property type="evidence" value="ECO:0007669"/>
    <property type="project" value="UniProtKB-UniRule"/>
</dbReference>
<comment type="caution">
    <text evidence="17">The sequence shown here is derived from an EMBL/GenBank/DDBJ whole genome shotgun (WGS) entry which is preliminary data.</text>
</comment>
<sequence length="309" mass="35221">MNKNVKVSAIVEKMNLKNLTPDVDYSEKVVEMPDINRPALQLTGYFEHFDAERVQVIGYVEYTFLEKMAEEEKEKIYTMLLSYKLPGIVFSRSQKPDAMLLEKATAANIPIFQSEMKTSQFTAELIRWLNVELAPCISIHGVLVDVYGVGVLIMGESGIGKSEAALELIKRGHRLVSDDVVEIRKVSDETLVGTAPDITRHFIELRGIGIVDVKTLYGVQSVRSTQNIDLVITLEDWDKDKQYDRLGLEEEYTEFLGNRVVCHQIPIRPGRNLAIITETAAINYRQKKMGYNAAQELYKRVQENMMKKR</sequence>
<keyword evidence="12 14" id="KW-0119">Carbohydrate metabolism</keyword>
<dbReference type="InterPro" id="IPR011126">
    <property type="entry name" value="Hpr_kin/Pase_Hpr_N"/>
</dbReference>
<dbReference type="Gene3D" id="3.40.1390.20">
    <property type="entry name" value="HprK N-terminal domain-like"/>
    <property type="match status" value="1"/>
</dbReference>
<feature type="active site" description="Proton acceptor; for phosphorylation activity. Proton donor; for dephosphorylation activity" evidence="14">
    <location>
        <position position="179"/>
    </location>
</feature>
<dbReference type="PANTHER" id="PTHR30305:SF1">
    <property type="entry name" value="HPR KINASE_PHOSPHORYLASE"/>
    <property type="match status" value="1"/>
</dbReference>
<feature type="region of interest" description="Important for the catalytic mechanism of both phosphorylation and dephosphorylation" evidence="14">
    <location>
        <begin position="203"/>
        <end position="212"/>
    </location>
</feature>
<keyword evidence="11 14" id="KW-0511">Multifunctional enzyme</keyword>
<organism evidence="17 18">
    <name type="scientific">Candidatus Dorea gallistercoris</name>
    <dbReference type="NCBI Taxonomy" id="2838542"/>
    <lineage>
        <taxon>Bacteria</taxon>
        <taxon>Bacillati</taxon>
        <taxon>Bacillota</taxon>
        <taxon>Clostridia</taxon>
        <taxon>Lachnospirales</taxon>
        <taxon>Lachnospiraceae</taxon>
        <taxon>Dorea</taxon>
    </lineage>
</organism>
<dbReference type="GO" id="GO:0004674">
    <property type="term" value="F:protein serine/threonine kinase activity"/>
    <property type="evidence" value="ECO:0007669"/>
    <property type="project" value="UniProtKB-KW"/>
</dbReference>
<dbReference type="InterPro" id="IPR027417">
    <property type="entry name" value="P-loop_NTPase"/>
</dbReference>
<keyword evidence="5 14" id="KW-0808">Transferase</keyword>
<dbReference type="GO" id="GO:0000287">
    <property type="term" value="F:magnesium ion binding"/>
    <property type="evidence" value="ECO:0007669"/>
    <property type="project" value="UniProtKB-UniRule"/>
</dbReference>
<dbReference type="Proteomes" id="UP000824263">
    <property type="component" value="Unassembled WGS sequence"/>
</dbReference>
<dbReference type="Gene3D" id="3.40.50.300">
    <property type="entry name" value="P-loop containing nucleotide triphosphate hydrolases"/>
    <property type="match status" value="1"/>
</dbReference>
<comment type="cofactor">
    <cofactor evidence="2 14">
        <name>Mg(2+)</name>
        <dbReference type="ChEBI" id="CHEBI:18420"/>
    </cofactor>
</comment>
<keyword evidence="9 14" id="KW-0067">ATP-binding</keyword>
<feature type="domain" description="HPr kinase/phosphorylase C-terminal" evidence="16">
    <location>
        <begin position="132"/>
        <end position="300"/>
    </location>
</feature>
<evidence type="ECO:0000256" key="5">
    <source>
        <dbReference type="ARBA" id="ARBA00022679"/>
    </source>
</evidence>
<evidence type="ECO:0000256" key="7">
    <source>
        <dbReference type="ARBA" id="ARBA00022741"/>
    </source>
</evidence>
<evidence type="ECO:0000256" key="12">
    <source>
        <dbReference type="ARBA" id="ARBA00023277"/>
    </source>
</evidence>
<feature type="active site" evidence="14">
    <location>
        <position position="140"/>
    </location>
</feature>
<feature type="domain" description="HPr(Ser) kinase/phosphorylase N-terminal" evidence="15">
    <location>
        <begin position="5"/>
        <end position="129"/>
    </location>
</feature>
<evidence type="ECO:0000256" key="6">
    <source>
        <dbReference type="ARBA" id="ARBA00022723"/>
    </source>
</evidence>
<dbReference type="EC" id="2.7.4.-" evidence="14"/>
<dbReference type="PANTHER" id="PTHR30305">
    <property type="entry name" value="PROTEIN YJDM-RELATED"/>
    <property type="match status" value="1"/>
</dbReference>
<evidence type="ECO:0000259" key="16">
    <source>
        <dbReference type="Pfam" id="PF07475"/>
    </source>
</evidence>
<evidence type="ECO:0000313" key="17">
    <source>
        <dbReference type="EMBL" id="HIW83670.1"/>
    </source>
</evidence>
<dbReference type="CDD" id="cd01918">
    <property type="entry name" value="HprK_C"/>
    <property type="match status" value="1"/>
</dbReference>
<evidence type="ECO:0000256" key="8">
    <source>
        <dbReference type="ARBA" id="ARBA00022777"/>
    </source>
</evidence>
<comment type="subunit">
    <text evidence="14">Homohexamer.</text>
</comment>
<dbReference type="AlphaFoldDB" id="A0A9D1UEM2"/>
<protein>
    <recommendedName>
        <fullName evidence="14">HPr kinase/phosphorylase</fullName>
        <shortName evidence="14">HPrK/P</shortName>
        <ecNumber evidence="14">2.7.11.-</ecNumber>
        <ecNumber evidence="14">2.7.4.-</ecNumber>
    </recommendedName>
    <alternativeName>
        <fullName evidence="14">HPr(Ser) kinase/phosphorylase</fullName>
    </alternativeName>
</protein>
<evidence type="ECO:0000256" key="14">
    <source>
        <dbReference type="HAMAP-Rule" id="MF_01249"/>
    </source>
</evidence>
<evidence type="ECO:0000256" key="1">
    <source>
        <dbReference type="ARBA" id="ARBA00001120"/>
    </source>
</evidence>
<feature type="binding site" evidence="14">
    <location>
        <position position="162"/>
    </location>
    <ligand>
        <name>Mg(2+)</name>
        <dbReference type="ChEBI" id="CHEBI:18420"/>
    </ligand>
</feature>
<feature type="active site" evidence="14">
    <location>
        <position position="161"/>
    </location>
</feature>
<comment type="domain">
    <text evidence="14">The Walker A ATP-binding motif also binds Pi and PPi.</text>
</comment>
<evidence type="ECO:0000256" key="13">
    <source>
        <dbReference type="ARBA" id="ARBA00047657"/>
    </source>
</evidence>
<feature type="active site" evidence="14">
    <location>
        <position position="245"/>
    </location>
</feature>
<feature type="region of interest" description="Important for the catalytic mechanism of dephosphorylation" evidence="14">
    <location>
        <begin position="266"/>
        <end position="271"/>
    </location>
</feature>
<evidence type="ECO:0000313" key="18">
    <source>
        <dbReference type="Proteomes" id="UP000824263"/>
    </source>
</evidence>
<dbReference type="InterPro" id="IPR028979">
    <property type="entry name" value="Ser_kin/Pase_Hpr-like_N_sf"/>
</dbReference>
<name>A0A9D1UEM2_9FIRM</name>
<dbReference type="HAMAP" id="MF_01249">
    <property type="entry name" value="HPr_kinase"/>
    <property type="match status" value="1"/>
</dbReference>
<dbReference type="GO" id="GO:0006109">
    <property type="term" value="P:regulation of carbohydrate metabolic process"/>
    <property type="evidence" value="ECO:0007669"/>
    <property type="project" value="UniProtKB-UniRule"/>
</dbReference>
<feature type="binding site" evidence="14">
    <location>
        <begin position="155"/>
        <end position="162"/>
    </location>
    <ligand>
        <name>ATP</name>
        <dbReference type="ChEBI" id="CHEBI:30616"/>
    </ligand>
</feature>
<dbReference type="GO" id="GO:0000155">
    <property type="term" value="F:phosphorelay sensor kinase activity"/>
    <property type="evidence" value="ECO:0007669"/>
    <property type="project" value="InterPro"/>
</dbReference>
<dbReference type="SUPFAM" id="SSF75138">
    <property type="entry name" value="HprK N-terminal domain-like"/>
    <property type="match status" value="1"/>
</dbReference>
<accession>A0A9D1UEM2</accession>
<reference evidence="17" key="2">
    <citation type="submission" date="2021-04" db="EMBL/GenBank/DDBJ databases">
        <authorList>
            <person name="Gilroy R."/>
        </authorList>
    </citation>
    <scope>NUCLEOTIDE SEQUENCE</scope>
    <source>
        <strain evidence="17">ChiSxjej1B13-11762</strain>
    </source>
</reference>
<gene>
    <name evidence="14 17" type="primary">hprK</name>
    <name evidence="17" type="ORF">H9873_05035</name>
</gene>
<dbReference type="InterPro" id="IPR011104">
    <property type="entry name" value="Hpr_kin/Pase_C"/>
</dbReference>
<keyword evidence="10 14" id="KW-0460">Magnesium</keyword>
<keyword evidence="8 14" id="KW-0418">Kinase</keyword>
<comment type="miscellaneous">
    <text evidence="14">Both phosphorylation and phosphorolysis are carried out by the same active site and suggest a common mechanism for both reactions.</text>
</comment>
<evidence type="ECO:0000256" key="3">
    <source>
        <dbReference type="ARBA" id="ARBA00006883"/>
    </source>
</evidence>
<keyword evidence="7 14" id="KW-0547">Nucleotide-binding</keyword>
<keyword evidence="6 14" id="KW-0479">Metal-binding</keyword>
<evidence type="ECO:0000256" key="9">
    <source>
        <dbReference type="ARBA" id="ARBA00022840"/>
    </source>
</evidence>
<dbReference type="FunFam" id="3.40.50.300:FF:000174">
    <property type="entry name" value="HPr kinase/phosphorylase"/>
    <property type="match status" value="1"/>
</dbReference>
<dbReference type="EMBL" id="DXGF01000094">
    <property type="protein sequence ID" value="HIW83670.1"/>
    <property type="molecule type" value="Genomic_DNA"/>
</dbReference>
<comment type="function">
    <text evidence="14">Catalyzes the ATP- as well as the pyrophosphate-dependent phosphorylation of a specific serine residue in HPr, a phosphocarrier protein of the phosphoenolpyruvate-dependent sugar phosphotransferase system (PTS). HprK/P also catalyzes the pyrophosphate-producing, inorganic phosphate-dependent dephosphorylation (phosphorolysis) of seryl-phosphorylated HPr (P-Ser-HPr). The two antagonistic activities of HprK/P are regulated by several intracellular metabolites, which change their concentration in response to the absence or presence of rapidly metabolisable carbon sources (glucose, fructose, etc.) in the growth medium. Therefore, by controlling the phosphorylation state of HPr, HPrK/P is a sensor enzyme that plays a major role in the regulation of carbon metabolism and sugar transport: it mediates carbon catabolite repression (CCR), and regulates PTS-catalyzed carbohydrate uptake and inducer exclusion.</text>
</comment>
<dbReference type="EC" id="2.7.11.-" evidence="14"/>
<proteinExistence type="inferred from homology"/>
<dbReference type="Pfam" id="PF07475">
    <property type="entry name" value="Hpr_kinase_C"/>
    <property type="match status" value="1"/>
</dbReference>
<comment type="catalytic activity">
    <reaction evidence="13 14">
        <text>[HPr protein]-O-phospho-L-serine + phosphate + H(+) = [HPr protein]-L-serine + diphosphate</text>
        <dbReference type="Rhea" id="RHEA:46604"/>
        <dbReference type="Rhea" id="RHEA-COMP:11602"/>
        <dbReference type="Rhea" id="RHEA-COMP:11603"/>
        <dbReference type="ChEBI" id="CHEBI:15378"/>
        <dbReference type="ChEBI" id="CHEBI:29999"/>
        <dbReference type="ChEBI" id="CHEBI:33019"/>
        <dbReference type="ChEBI" id="CHEBI:43474"/>
        <dbReference type="ChEBI" id="CHEBI:83421"/>
    </reaction>
</comment>
<dbReference type="GO" id="GO:0005524">
    <property type="term" value="F:ATP binding"/>
    <property type="evidence" value="ECO:0007669"/>
    <property type="project" value="UniProtKB-UniRule"/>
</dbReference>